<dbReference type="PROSITE" id="PS00028">
    <property type="entry name" value="ZINC_FINGER_C2H2_1"/>
    <property type="match status" value="6"/>
</dbReference>
<feature type="domain" description="C2H2-type" evidence="10">
    <location>
        <begin position="909"/>
        <end position="936"/>
    </location>
</feature>
<evidence type="ECO:0000256" key="1">
    <source>
        <dbReference type="ARBA" id="ARBA00004123"/>
    </source>
</evidence>
<evidence type="ECO:0000256" key="2">
    <source>
        <dbReference type="ARBA" id="ARBA00022723"/>
    </source>
</evidence>
<dbReference type="InterPro" id="IPR036236">
    <property type="entry name" value="Znf_C2H2_sf"/>
</dbReference>
<evidence type="ECO:0000256" key="6">
    <source>
        <dbReference type="ARBA" id="ARBA00023125"/>
    </source>
</evidence>
<feature type="domain" description="C2H2-type" evidence="10">
    <location>
        <begin position="853"/>
        <end position="880"/>
    </location>
</feature>
<evidence type="ECO:0000256" key="8">
    <source>
        <dbReference type="PROSITE-ProRule" id="PRU00042"/>
    </source>
</evidence>
<evidence type="ECO:0000256" key="3">
    <source>
        <dbReference type="ARBA" id="ARBA00022737"/>
    </source>
</evidence>
<name>A0A7M5WRR6_9CNID</name>
<evidence type="ECO:0000256" key="9">
    <source>
        <dbReference type="SAM" id="MobiDB-lite"/>
    </source>
</evidence>
<keyword evidence="7" id="KW-0539">Nucleus</keyword>
<dbReference type="GO" id="GO:0003700">
    <property type="term" value="F:DNA-binding transcription factor activity"/>
    <property type="evidence" value="ECO:0007669"/>
    <property type="project" value="TreeGrafter"/>
</dbReference>
<feature type="domain" description="C2H2-type" evidence="10">
    <location>
        <begin position="939"/>
        <end position="966"/>
    </location>
</feature>
<evidence type="ECO:0000259" key="10">
    <source>
        <dbReference type="PROSITE" id="PS50157"/>
    </source>
</evidence>
<dbReference type="Pfam" id="PF13912">
    <property type="entry name" value="zf-C2H2_6"/>
    <property type="match status" value="2"/>
</dbReference>
<keyword evidence="2" id="KW-0479">Metal-binding</keyword>
<feature type="compositionally biased region" description="Low complexity" evidence="9">
    <location>
        <begin position="443"/>
        <end position="482"/>
    </location>
</feature>
<keyword evidence="6" id="KW-0238">DNA-binding</keyword>
<dbReference type="PROSITE" id="PS50157">
    <property type="entry name" value="ZINC_FINGER_C2H2_2"/>
    <property type="match status" value="6"/>
</dbReference>
<keyword evidence="12" id="KW-1185">Reference proteome</keyword>
<protein>
    <recommendedName>
        <fullName evidence="10">C2H2-type domain-containing protein</fullName>
    </recommendedName>
</protein>
<feature type="region of interest" description="Disordered" evidence="9">
    <location>
        <begin position="443"/>
        <end position="486"/>
    </location>
</feature>
<feature type="domain" description="C2H2-type" evidence="10">
    <location>
        <begin position="823"/>
        <end position="852"/>
    </location>
</feature>
<dbReference type="RefSeq" id="XP_066924200.1">
    <property type="nucleotide sequence ID" value="XM_067068099.1"/>
</dbReference>
<dbReference type="OrthoDB" id="8117402at2759"/>
<keyword evidence="3" id="KW-0677">Repeat</keyword>
<dbReference type="AlphaFoldDB" id="A0A7M5WRR6"/>
<dbReference type="GO" id="GO:0008270">
    <property type="term" value="F:zinc ion binding"/>
    <property type="evidence" value="ECO:0007669"/>
    <property type="project" value="UniProtKB-KW"/>
</dbReference>
<dbReference type="GO" id="GO:0006357">
    <property type="term" value="P:regulation of transcription by RNA polymerase II"/>
    <property type="evidence" value="ECO:0007669"/>
    <property type="project" value="TreeGrafter"/>
</dbReference>
<evidence type="ECO:0000313" key="11">
    <source>
        <dbReference type="EnsemblMetazoa" id="CLYHEMP007126.1"/>
    </source>
</evidence>
<dbReference type="GO" id="GO:0000978">
    <property type="term" value="F:RNA polymerase II cis-regulatory region sequence-specific DNA binding"/>
    <property type="evidence" value="ECO:0007669"/>
    <property type="project" value="TreeGrafter"/>
</dbReference>
<feature type="region of interest" description="Disordered" evidence="9">
    <location>
        <begin position="1"/>
        <end position="57"/>
    </location>
</feature>
<dbReference type="FunFam" id="3.30.160.60:FF:002343">
    <property type="entry name" value="Zinc finger protein 33A"/>
    <property type="match status" value="2"/>
</dbReference>
<dbReference type="PANTHER" id="PTHR24390:SF159">
    <property type="entry name" value="GROWTH FACTOR INDEPENDENT 1 TRANSCRIPTIONAL REPRESSOR"/>
    <property type="match status" value="1"/>
</dbReference>
<dbReference type="Pfam" id="PF00096">
    <property type="entry name" value="zf-C2H2"/>
    <property type="match status" value="3"/>
</dbReference>
<dbReference type="GO" id="GO:0005634">
    <property type="term" value="C:nucleus"/>
    <property type="evidence" value="ECO:0007669"/>
    <property type="project" value="UniProtKB-SubCell"/>
</dbReference>
<evidence type="ECO:0000256" key="5">
    <source>
        <dbReference type="ARBA" id="ARBA00022833"/>
    </source>
</evidence>
<proteinExistence type="predicted"/>
<dbReference type="GeneID" id="136811483"/>
<keyword evidence="5" id="KW-0862">Zinc</keyword>
<accession>A0A7M5WRR6</accession>
<evidence type="ECO:0000256" key="7">
    <source>
        <dbReference type="ARBA" id="ARBA00023242"/>
    </source>
</evidence>
<feature type="domain" description="C2H2-type" evidence="10">
    <location>
        <begin position="795"/>
        <end position="822"/>
    </location>
</feature>
<dbReference type="Gene3D" id="3.30.160.60">
    <property type="entry name" value="Classic Zinc Finger"/>
    <property type="match status" value="5"/>
</dbReference>
<dbReference type="InterPro" id="IPR013087">
    <property type="entry name" value="Znf_C2H2_type"/>
</dbReference>
<keyword evidence="4 8" id="KW-0863">Zinc-finger</keyword>
<dbReference type="SMART" id="SM00355">
    <property type="entry name" value="ZnF_C2H2"/>
    <property type="match status" value="7"/>
</dbReference>
<organism evidence="11 12">
    <name type="scientific">Clytia hemisphaerica</name>
    <dbReference type="NCBI Taxonomy" id="252671"/>
    <lineage>
        <taxon>Eukaryota</taxon>
        <taxon>Metazoa</taxon>
        <taxon>Cnidaria</taxon>
        <taxon>Hydrozoa</taxon>
        <taxon>Hydroidolina</taxon>
        <taxon>Leptothecata</taxon>
        <taxon>Obeliida</taxon>
        <taxon>Clytiidae</taxon>
        <taxon>Clytia</taxon>
    </lineage>
</organism>
<evidence type="ECO:0000313" key="12">
    <source>
        <dbReference type="Proteomes" id="UP000594262"/>
    </source>
</evidence>
<sequence>MFPVVGKESGEKKPKKRKQSGKMPMKTIETLSKMAKQSEDNNSIYDNAESPKPQFGGIKHIKLPEFRKSTEKEDTEASSVYMHAGLKLDAFDCFHKSLNECFSGRKMSVSDAAYILKQISPAIIMKIVKENTATSSSKTSQTELGDITETVDLEGSVDLEVSELTKLQKDNQRNSFRKPKNILKRPDASRPTRMLSPGSNSCSPTSAAVQALISISAPLTNKTDTTTQSTGAKAKTKPRNTKKVTVTFLPVAKPPKEVLEKVFMPVKPEAVIKNYNQVNKAGLGKQPEVEVAEVMSIQRKQFNENIVTQSEISPQMGLSSVYNPAISKNLTLTQLKLNEHASSIKSSMNYNMYNHKENNEDTLSQFNLLLNAQTLPVEMSSLSSPYGQVLHSSPMPNSSITHPTYSQQFSTIMSQPQQSQVQPTMIPHPTCQESPTIPMQTMTSQMASMSPHPMQQQSLQPSPHHMQQSPHSIQPSPHQIQPSPVPDHQQVQMHAQMVSPTPMAMNQDRQQPNPNMMSPTLASHHQHQQQTYTNMMSHHLRTILPKPFEPASTNVVATTSNNPMNTNEQIDQSMRTDDRFNVHNITISPNQMFAKTDLNLPVSVTQNQKITIMASNPSLANIQALMGNISQDPTFLQQLAEAQQKSLMTKNTKLPQDGTAQTQVIASGTSNSNKRFSDSGGGQLEVASALLSMGTGSDSTTLDMSVLTDDDKMTSLNTNLEDLIEESLRGEQSNVSIAFNDSGVIKIDDVEIDPNLHVLKKDSFTCGKCKRVFTTIMYLARHIKRVCPDMSQRKWKCNKCSKAFRHPFGLQQHMFVHTGERPYKCSHASCTKAFYSTNDLRRHERTHSGERPYECPECHKRFSTTISLKTHSYTHTGERPHRCPHCIKTFATSSKLSRHVVTHSEKRPFPCDQCPKTFNRSGDLRKHYEQHSGKTQELVQCDMCNKSFATLQGLMRHKATHNAQPPLIKEIQ</sequence>
<dbReference type="GO" id="GO:0032502">
    <property type="term" value="P:developmental process"/>
    <property type="evidence" value="ECO:0007669"/>
    <property type="project" value="UniProtKB-ARBA"/>
</dbReference>
<feature type="region of interest" description="Disordered" evidence="9">
    <location>
        <begin position="171"/>
        <end position="203"/>
    </location>
</feature>
<feature type="domain" description="C2H2-type" evidence="10">
    <location>
        <begin position="881"/>
        <end position="908"/>
    </location>
</feature>
<dbReference type="PANTHER" id="PTHR24390">
    <property type="entry name" value="ZINC FINGER PROTEIN"/>
    <property type="match status" value="1"/>
</dbReference>
<dbReference type="Proteomes" id="UP000594262">
    <property type="component" value="Unplaced"/>
</dbReference>
<dbReference type="EnsemblMetazoa" id="CLYHEMT007126.1">
    <property type="protein sequence ID" value="CLYHEMP007126.1"/>
    <property type="gene ID" value="CLYHEMG007126"/>
</dbReference>
<evidence type="ECO:0000256" key="4">
    <source>
        <dbReference type="ARBA" id="ARBA00022771"/>
    </source>
</evidence>
<dbReference type="SUPFAM" id="SSF57667">
    <property type="entry name" value="beta-beta-alpha zinc fingers"/>
    <property type="match status" value="3"/>
</dbReference>
<dbReference type="FunFam" id="3.30.160.60:FF:000145">
    <property type="entry name" value="Zinc finger protein 574"/>
    <property type="match status" value="1"/>
</dbReference>
<dbReference type="FunFam" id="3.30.160.60:FF:000202">
    <property type="entry name" value="Zinc finger protein 574"/>
    <property type="match status" value="1"/>
</dbReference>
<comment type="subcellular location">
    <subcellularLocation>
        <location evidence="1">Nucleus</location>
    </subcellularLocation>
</comment>
<reference evidence="11" key="1">
    <citation type="submission" date="2021-01" db="UniProtKB">
        <authorList>
            <consortium name="EnsemblMetazoa"/>
        </authorList>
    </citation>
    <scope>IDENTIFICATION</scope>
</reference>